<feature type="region of interest" description="Disordered" evidence="1">
    <location>
        <begin position="446"/>
        <end position="521"/>
    </location>
</feature>
<dbReference type="Proteomes" id="UP000673552">
    <property type="component" value="Chromosome 32"/>
</dbReference>
<comment type="caution">
    <text evidence="2">The sequence shown here is derived from an EMBL/GenBank/DDBJ whole genome shotgun (WGS) entry which is preliminary data.</text>
</comment>
<dbReference type="GeneID" id="92511935"/>
<dbReference type="AlphaFoldDB" id="A0A836GBY9"/>
<dbReference type="KEGG" id="lmat:92511935"/>
<feature type="region of interest" description="Disordered" evidence="1">
    <location>
        <begin position="1"/>
        <end position="53"/>
    </location>
</feature>
<evidence type="ECO:0000313" key="2">
    <source>
        <dbReference type="EMBL" id="KAG5470579.1"/>
    </source>
</evidence>
<feature type="compositionally biased region" description="Polar residues" evidence="1">
    <location>
        <begin position="497"/>
        <end position="508"/>
    </location>
</feature>
<protein>
    <submittedName>
        <fullName evidence="2">Uncharacterized protein</fullName>
    </submittedName>
</protein>
<accession>A0A836GBY9</accession>
<gene>
    <name evidence="2" type="ORF">LSCM1_01823</name>
</gene>
<dbReference type="OrthoDB" id="273659at2759"/>
<sequence>MRSINVHAHGDRGRSDAVGRTAARTPPKPTDELPLQPPSPYKSKPPRKCDGQRTSVTAAFMRKRRTMLALADLSAVAAPPHHSECAAAAAEVNPVLPMRALGIASAKSCDAARGSAVDEPALGHFFYEKRLRCCASAEENMRNHILACEEVVFTNLVIEALQARAELIAGDEAAEIVIKASRERAEARRAMMMQIEEEVASRLQNQRIEEFLAREFEALLPRHAAGRERILREEAKELLELFLWQKEHRPLGAGRLINGPEEDYRLRSITRSTSVEKGPGGTSALAKRSHRASPVRSSRLYLAKLLQKRTSTPFSSSGISPLAITASAAAPATALDGTLPARDEAVFAEEGRARLQAEKHQFQAEARELWQRKSLEGAAAEAREYVLAEEAMCWMQITRLEVDGMYEALEATRERKKREAIESEAASQREKQRNAVKERLLLLRGLPAPQADDGGSGDAGVQRRALEKGAEESDQPPTGQAAAPESGMVKEPRRRSSASTVPDGSSPRSGALQEEASTSVEANAAADDELAHLRLITVEITDPDACKQLTALTKGACNEEANRSE</sequence>
<keyword evidence="3" id="KW-1185">Reference proteome</keyword>
<proteinExistence type="predicted"/>
<evidence type="ECO:0000256" key="1">
    <source>
        <dbReference type="SAM" id="MobiDB-lite"/>
    </source>
</evidence>
<evidence type="ECO:0000313" key="3">
    <source>
        <dbReference type="Proteomes" id="UP000673552"/>
    </source>
</evidence>
<dbReference type="EMBL" id="JAFEUZ010000032">
    <property type="protein sequence ID" value="KAG5470579.1"/>
    <property type="molecule type" value="Genomic_DNA"/>
</dbReference>
<reference evidence="2 3" key="1">
    <citation type="submission" date="2021-03" db="EMBL/GenBank/DDBJ databases">
        <title>Leishmania (Mundinia) martiniquensis Genome sequencing and assembly.</title>
        <authorList>
            <person name="Almutairi H."/>
            <person name="Gatherer D."/>
        </authorList>
    </citation>
    <scope>NUCLEOTIDE SEQUENCE [LARGE SCALE GENOMIC DNA]</scope>
    <source>
        <strain evidence="2">LSCM1</strain>
    </source>
</reference>
<name>A0A836GBY9_9TRYP</name>
<dbReference type="RefSeq" id="XP_067175972.1">
    <property type="nucleotide sequence ID" value="XM_067319423.1"/>
</dbReference>
<feature type="compositionally biased region" description="Basic and acidic residues" evidence="1">
    <location>
        <begin position="8"/>
        <end position="17"/>
    </location>
</feature>
<feature type="region of interest" description="Disordered" evidence="1">
    <location>
        <begin position="273"/>
        <end position="292"/>
    </location>
</feature>
<organism evidence="2 3">
    <name type="scientific">Leishmania martiniquensis</name>
    <dbReference type="NCBI Taxonomy" id="1580590"/>
    <lineage>
        <taxon>Eukaryota</taxon>
        <taxon>Discoba</taxon>
        <taxon>Euglenozoa</taxon>
        <taxon>Kinetoplastea</taxon>
        <taxon>Metakinetoplastina</taxon>
        <taxon>Trypanosomatida</taxon>
        <taxon>Trypanosomatidae</taxon>
        <taxon>Leishmaniinae</taxon>
        <taxon>Leishmania</taxon>
    </lineage>
</organism>
<feature type="region of interest" description="Disordered" evidence="1">
    <location>
        <begin position="412"/>
        <end position="433"/>
    </location>
</feature>